<dbReference type="SMART" id="SM00766">
    <property type="entry name" value="DnaG_DnaB_bind"/>
    <property type="match status" value="1"/>
</dbReference>
<comment type="caution">
    <text evidence="16">The sequence shown here is derived from an EMBL/GenBank/DDBJ whole genome shotgun (WGS) entry which is preliminary data.</text>
</comment>
<evidence type="ECO:0000256" key="5">
    <source>
        <dbReference type="ARBA" id="ARBA00022705"/>
    </source>
</evidence>
<protein>
    <recommendedName>
        <fullName evidence="12 13">DNA primase</fullName>
        <ecNumber evidence="12">2.7.7.101</ecNumber>
    </recommendedName>
</protein>
<evidence type="ECO:0000256" key="7">
    <source>
        <dbReference type="ARBA" id="ARBA00022771"/>
    </source>
</evidence>
<dbReference type="Pfam" id="PF08278">
    <property type="entry name" value="DnaG_DnaB_bind"/>
    <property type="match status" value="1"/>
</dbReference>
<dbReference type="GO" id="GO:0006269">
    <property type="term" value="P:DNA replication, synthesis of primer"/>
    <property type="evidence" value="ECO:0007669"/>
    <property type="project" value="UniProtKB-UniRule"/>
</dbReference>
<dbReference type="Pfam" id="PF01807">
    <property type="entry name" value="Zn_ribbon_DnaG"/>
    <property type="match status" value="1"/>
</dbReference>
<dbReference type="Gene3D" id="1.20.50.20">
    <property type="entry name" value="DnaG, RNA polymerase domain, helical bundle"/>
    <property type="match status" value="1"/>
</dbReference>
<dbReference type="NCBIfam" id="TIGR01391">
    <property type="entry name" value="dnaG"/>
    <property type="match status" value="1"/>
</dbReference>
<evidence type="ECO:0000256" key="12">
    <source>
        <dbReference type="HAMAP-Rule" id="MF_00974"/>
    </source>
</evidence>
<evidence type="ECO:0000256" key="4">
    <source>
        <dbReference type="ARBA" id="ARBA00022695"/>
    </source>
</evidence>
<dbReference type="InterPro" id="IPR006171">
    <property type="entry name" value="TOPRIM_dom"/>
</dbReference>
<dbReference type="Gene3D" id="3.90.980.10">
    <property type="entry name" value="DNA primase, catalytic core, N-terminal domain"/>
    <property type="match status" value="1"/>
</dbReference>
<accession>A0A2P5SZR4</accession>
<dbReference type="InterPro" id="IPR013264">
    <property type="entry name" value="DNAG_N"/>
</dbReference>
<evidence type="ECO:0000256" key="3">
    <source>
        <dbReference type="ARBA" id="ARBA00022679"/>
    </source>
</evidence>
<dbReference type="EC" id="2.7.7.101" evidence="12"/>
<evidence type="ECO:0000256" key="9">
    <source>
        <dbReference type="ARBA" id="ARBA00022842"/>
    </source>
</evidence>
<organism evidence="16 17">
    <name type="scientific">Candidatus Pantoea edessiphila</name>
    <dbReference type="NCBI Taxonomy" id="2044610"/>
    <lineage>
        <taxon>Bacteria</taxon>
        <taxon>Pseudomonadati</taxon>
        <taxon>Pseudomonadota</taxon>
        <taxon>Gammaproteobacteria</taxon>
        <taxon>Enterobacterales</taxon>
        <taxon>Erwiniaceae</taxon>
        <taxon>Pantoea</taxon>
    </lineage>
</organism>
<evidence type="ECO:0000256" key="11">
    <source>
        <dbReference type="ARBA" id="ARBA00023163"/>
    </source>
</evidence>
<evidence type="ECO:0000256" key="10">
    <source>
        <dbReference type="ARBA" id="ARBA00023125"/>
    </source>
</evidence>
<proteinExistence type="inferred from homology"/>
<comment type="domain">
    <text evidence="12">Contains an N-terminal zinc-binding domain, a central core domain that contains the primase activity, and a C-terminal DnaB-binding domain.</text>
</comment>
<dbReference type="Proteomes" id="UP000296153">
    <property type="component" value="Unassembled WGS sequence"/>
</dbReference>
<dbReference type="OrthoDB" id="9803773at2"/>
<dbReference type="HAMAP" id="MF_00974">
    <property type="entry name" value="DNA_primase_DnaG"/>
    <property type="match status" value="1"/>
</dbReference>
<dbReference type="GO" id="GO:1990077">
    <property type="term" value="C:primosome complex"/>
    <property type="evidence" value="ECO:0007669"/>
    <property type="project" value="UniProtKB-KW"/>
</dbReference>
<keyword evidence="7 12" id="KW-0863">Zinc-finger</keyword>
<dbReference type="InterPro" id="IPR036977">
    <property type="entry name" value="DNA_primase_Znf_CHC2"/>
</dbReference>
<dbReference type="PANTHER" id="PTHR30313">
    <property type="entry name" value="DNA PRIMASE"/>
    <property type="match status" value="1"/>
</dbReference>
<dbReference type="GO" id="GO:0008270">
    <property type="term" value="F:zinc ion binding"/>
    <property type="evidence" value="ECO:0007669"/>
    <property type="project" value="UniProtKB-UniRule"/>
</dbReference>
<reference evidence="16 17" key="1">
    <citation type="journal article" date="2018" name="Genome Biol. Evol.">
        <title>Cladogenesis and Genomic Streamlining in Extracellular Endosymbionts of Tropical Stink Bugs.</title>
        <authorList>
            <person name="Otero-Bravo A."/>
            <person name="Goffredi S."/>
            <person name="Sabree Z.L."/>
        </authorList>
    </citation>
    <scope>NUCLEOTIDE SEQUENCE [LARGE SCALE GENOMIC DNA]</scope>
    <source>
        <strain evidence="16 17">SoEE</strain>
    </source>
</reference>
<feature type="zinc finger region" description="CHC2-type" evidence="12 14">
    <location>
        <begin position="40"/>
        <end position="64"/>
    </location>
</feature>
<dbReference type="Pfam" id="PF13662">
    <property type="entry name" value="Toprim_4"/>
    <property type="match status" value="1"/>
</dbReference>
<keyword evidence="11 12" id="KW-0804">Transcription</keyword>
<dbReference type="PIRSF" id="PIRSF002811">
    <property type="entry name" value="DnaG"/>
    <property type="match status" value="1"/>
</dbReference>
<comment type="subunit">
    <text evidence="12">Monomer. Interacts with DnaB.</text>
</comment>
<dbReference type="SUPFAM" id="SSF57783">
    <property type="entry name" value="Zinc beta-ribbon"/>
    <property type="match status" value="1"/>
</dbReference>
<name>A0A2P5SZR4_9GAMM</name>
<keyword evidence="5 12" id="KW-0235">DNA replication</keyword>
<sequence length="581" mass="67646">MTEKISREFIINLLAKTDIVNLINIRMNLKKQGNNFYAYCPFHKETNPSFTVSAEKQFYHCFGCGNHGNAIDFLMKYEHLEFVSAIEELANFNNVEIIFENHQFSNQKIRFYRKKLYILMSDIYSFYKTELNKSNTKYALNYLNNRGLNSEVINRFGIGYSPIGWNNILRKFGTTSTKRELLVKTGMLVNDKNGQLYDRFRGRIMFPIRNKTGYIIGFGGRSIKNQTPKYLNSPETTLFHKRRQLYGLYEALKYNPKPNYLLIVEGYMDVITLSQYNINYSIALLGTAITNEHIQQLFYNTTNIIFCYDGDETGRKAAWKTLKTALPYMYDGYQLSFVFLPCSEDPDTLIRKEGKDIFEKRIQTSTPFSSFLFNILLTKVDLSSYDSKTKLSALALPLISQIPGTTLRIYMRQQLGMKLGILDDNQIEKLMPKAIKSHVTLNLPSIKFTTMKILLALLIQNPKLAILVPSFTDFPEQKIAGLSMFIELVKQCNKKSILHTAQLLELYRETNFITKLETLALWNHMIVNEQIKTVFQDSLSKIRDNLREQKLESLITRDRIQKLNSEERNQFWMLSKIFAKK</sequence>
<keyword evidence="6 12" id="KW-0479">Metal-binding</keyword>
<dbReference type="InterPro" id="IPR050219">
    <property type="entry name" value="DnaG_primase"/>
</dbReference>
<dbReference type="EMBL" id="PDKT01000003">
    <property type="protein sequence ID" value="PPI87825.1"/>
    <property type="molecule type" value="Genomic_DNA"/>
</dbReference>
<keyword evidence="9" id="KW-0460">Magnesium</keyword>
<keyword evidence="3 12" id="KW-0808">Transferase</keyword>
<gene>
    <name evidence="12" type="primary">dnaG</name>
    <name evidence="16" type="ORF">CRV12_02405</name>
</gene>
<evidence type="ECO:0000259" key="15">
    <source>
        <dbReference type="PROSITE" id="PS50880"/>
    </source>
</evidence>
<dbReference type="SUPFAM" id="SSF56731">
    <property type="entry name" value="DNA primase core"/>
    <property type="match status" value="1"/>
</dbReference>
<evidence type="ECO:0000256" key="1">
    <source>
        <dbReference type="ARBA" id="ARBA00022478"/>
    </source>
</evidence>
<dbReference type="FunFam" id="3.90.980.10:FF:000001">
    <property type="entry name" value="DNA primase"/>
    <property type="match status" value="1"/>
</dbReference>
<dbReference type="SMART" id="SM00400">
    <property type="entry name" value="ZnF_CHCC"/>
    <property type="match status" value="1"/>
</dbReference>
<comment type="similarity">
    <text evidence="12 13">Belongs to the DnaG primase family.</text>
</comment>
<dbReference type="InterPro" id="IPR013173">
    <property type="entry name" value="DNA_primase_DnaG_DnaB-bd_dom"/>
</dbReference>
<evidence type="ECO:0000256" key="2">
    <source>
        <dbReference type="ARBA" id="ARBA00022515"/>
    </source>
</evidence>
<keyword evidence="8 12" id="KW-0862">Zinc</keyword>
<evidence type="ECO:0000256" key="6">
    <source>
        <dbReference type="ARBA" id="ARBA00022723"/>
    </source>
</evidence>
<dbReference type="PROSITE" id="PS50880">
    <property type="entry name" value="TOPRIM"/>
    <property type="match status" value="1"/>
</dbReference>
<dbReference type="InterPro" id="IPR030846">
    <property type="entry name" value="DnaG_bac"/>
</dbReference>
<dbReference type="InterPro" id="IPR037068">
    <property type="entry name" value="DNA_primase_core_N_sf"/>
</dbReference>
<dbReference type="InterPro" id="IPR002694">
    <property type="entry name" value="Znf_CHC2"/>
</dbReference>
<dbReference type="Pfam" id="PF10410">
    <property type="entry name" value="DnaB_bind"/>
    <property type="match status" value="1"/>
</dbReference>
<evidence type="ECO:0000256" key="14">
    <source>
        <dbReference type="PIRSR" id="PIRSR002811-1"/>
    </source>
</evidence>
<dbReference type="SUPFAM" id="SSF117023">
    <property type="entry name" value="DNA primase DnaG, C-terminal domain"/>
    <property type="match status" value="1"/>
</dbReference>
<dbReference type="InterPro" id="IPR016136">
    <property type="entry name" value="DNA_helicase_N/primase_C"/>
</dbReference>
<dbReference type="InterPro" id="IPR006295">
    <property type="entry name" value="DNA_primase_DnaG"/>
</dbReference>
<keyword evidence="1 12" id="KW-0240">DNA-directed RNA polymerase</keyword>
<dbReference type="RefSeq" id="WP_136131070.1">
    <property type="nucleotide sequence ID" value="NZ_PDKT01000003.1"/>
</dbReference>
<keyword evidence="2 12" id="KW-0639">Primosome</keyword>
<dbReference type="SMART" id="SM00493">
    <property type="entry name" value="TOPRIM"/>
    <property type="match status" value="1"/>
</dbReference>
<keyword evidence="10 12" id="KW-0238">DNA-binding</keyword>
<dbReference type="FunFam" id="3.40.1360.10:FF:000002">
    <property type="entry name" value="DNA primase"/>
    <property type="match status" value="1"/>
</dbReference>
<dbReference type="GO" id="GO:0003899">
    <property type="term" value="F:DNA-directed RNA polymerase activity"/>
    <property type="evidence" value="ECO:0007669"/>
    <property type="project" value="UniProtKB-UniRule"/>
</dbReference>
<dbReference type="GO" id="GO:0003677">
    <property type="term" value="F:DNA binding"/>
    <property type="evidence" value="ECO:0007669"/>
    <property type="project" value="UniProtKB-KW"/>
</dbReference>
<feature type="domain" description="Toprim" evidence="15">
    <location>
        <begin position="259"/>
        <end position="340"/>
    </location>
</feature>
<comment type="function">
    <text evidence="12 13">RNA polymerase that catalyzes the synthesis of short RNA molecules used as primers for DNA polymerase during DNA replication.</text>
</comment>
<dbReference type="Gene3D" id="3.90.580.10">
    <property type="entry name" value="Zinc finger, CHC2-type domain"/>
    <property type="match status" value="1"/>
</dbReference>
<comment type="catalytic activity">
    <reaction evidence="12">
        <text>ssDNA + n NTP = ssDNA/pppN(pN)n-1 hybrid + (n-1) diphosphate.</text>
        <dbReference type="EC" id="2.7.7.101"/>
    </reaction>
</comment>
<dbReference type="InterPro" id="IPR019475">
    <property type="entry name" value="DNA_primase_DnaB-bd"/>
</dbReference>
<comment type="cofactor">
    <cofactor evidence="12 13 14">
        <name>Zn(2+)</name>
        <dbReference type="ChEBI" id="CHEBI:29105"/>
    </cofactor>
    <text evidence="12 13 14">Binds 1 zinc ion per monomer.</text>
</comment>
<dbReference type="InterPro" id="IPR034151">
    <property type="entry name" value="TOPRIM_DnaG_bac"/>
</dbReference>
<evidence type="ECO:0000256" key="13">
    <source>
        <dbReference type="PIRNR" id="PIRNR002811"/>
    </source>
</evidence>
<evidence type="ECO:0000313" key="17">
    <source>
        <dbReference type="Proteomes" id="UP000296153"/>
    </source>
</evidence>
<dbReference type="Pfam" id="PF08275">
    <property type="entry name" value="DNAG_N"/>
    <property type="match status" value="1"/>
</dbReference>
<keyword evidence="4 12" id="KW-0548">Nucleotidyltransferase</keyword>
<dbReference type="PANTHER" id="PTHR30313:SF2">
    <property type="entry name" value="DNA PRIMASE"/>
    <property type="match status" value="1"/>
</dbReference>
<dbReference type="GO" id="GO:0000428">
    <property type="term" value="C:DNA-directed RNA polymerase complex"/>
    <property type="evidence" value="ECO:0007669"/>
    <property type="project" value="UniProtKB-KW"/>
</dbReference>
<dbReference type="AlphaFoldDB" id="A0A2P5SZR4"/>
<evidence type="ECO:0000256" key="8">
    <source>
        <dbReference type="ARBA" id="ARBA00022833"/>
    </source>
</evidence>
<dbReference type="Gene3D" id="1.10.860.10">
    <property type="entry name" value="DNAb Helicase, Chain A"/>
    <property type="match status" value="1"/>
</dbReference>
<dbReference type="GO" id="GO:0005737">
    <property type="term" value="C:cytoplasm"/>
    <property type="evidence" value="ECO:0007669"/>
    <property type="project" value="TreeGrafter"/>
</dbReference>
<evidence type="ECO:0000313" key="16">
    <source>
        <dbReference type="EMBL" id="PPI87825.1"/>
    </source>
</evidence>
<dbReference type="CDD" id="cd03364">
    <property type="entry name" value="TOPRIM_DnaG_primases"/>
    <property type="match status" value="1"/>
</dbReference>
<dbReference type="Gene3D" id="3.40.1360.10">
    <property type="match status" value="1"/>
</dbReference>
<dbReference type="FunFam" id="3.90.580.10:FF:000001">
    <property type="entry name" value="DNA primase"/>
    <property type="match status" value="1"/>
</dbReference>